<dbReference type="FunFam" id="1.10.630.10:FF:000004">
    <property type="entry name" value="cytochrome P450 2D15 isoform X1"/>
    <property type="match status" value="1"/>
</dbReference>
<sequence length="938" mass="108120">MLGSLFLVWICIFFVFLLVRIQRPKNFPPGPRPLPIIGNLLHVNMDNPLKDFERFAERYGKIFSLYTGSRPTVFLNSFEVIKEALVTKAQDFSGRPQDFMISHLTENKGVILADYGPRWKDHRRYALMTLRNFGLGKQSMEERILGEISHIVAYFDKNAGETVNPQNMFHNVASNVIGLVLFGSRFDYNNEFLQRYIQLVTELSKIFNGPWNMIYDTLPLLRILPLPFKKAFDHVKKLKSMNRSLIAEHKSTRVPGEPRDFIDCYLDELDKRKNDGSTFSDDQLIMNILDLHFAGTDTTSNTLLTAFLYLMNHSEVQAKCQQEIDDVLAGKDHASYEDRHDMPYTMAVIHEVQRVTNTVPLSVFHCTTKDTELMGYNIPKGTVIIPNLTSVLKEEGQWKFPHEFNPANFLNEQGQFEKPEAFIPFSIGPRVCLGEGLARMELFLVFVTLLRRFQFVWPDDAGEPDYTPVYGITMTPKPYRMHIKCRQTIDDEKCVLELDPLKHFLLWCDSVKLTLSDKVYLSKEGSVAEYGMLAKEDIEEGHILFSIPRETLLHQGTTKVKKVLEEGKKTLESASGWVPLLLGLLYEYTCSQSHWKPYLSLWPDFRTLDQPMFWSDEEREKLLKGTGIPEAVNTDLKKLQDEYNNIVLPFMKSHPDLWDPEKHNLELYKSLVAFVMAYSFQEPVEEEDEEEEKQPNPPMMVPMADMLNHVSKHNANLEYTPDCLRMVSVRHIEKGEEVFNTYGQMANWQLLHMYGFAEPFPTNSNDTADIQMSSVYKAAVQVTQSEADQRLLVDKWNMLCEMEIVGEKGVFIFGQSGSLTYSELYTTLKVLCMPVQDFEEFCENEGWEEDGEDDDDEMEQALSFDGLTGLSAEWKRLLHTAAALTLDSYSEDVETDRRRLEDQGALAELSSRERRALHVRYGQKSILQRLQQLTKSTS</sequence>
<dbReference type="PROSITE" id="PS00086">
    <property type="entry name" value="CYTOCHROME_P450"/>
    <property type="match status" value="1"/>
</dbReference>
<dbReference type="CDD" id="cd19178">
    <property type="entry name" value="SET_SETD6"/>
    <property type="match status" value="1"/>
</dbReference>
<dbReference type="GO" id="GO:0006805">
    <property type="term" value="P:xenobiotic metabolic process"/>
    <property type="evidence" value="ECO:0007669"/>
    <property type="project" value="TreeGrafter"/>
</dbReference>
<evidence type="ECO:0000256" key="16">
    <source>
        <dbReference type="ARBA" id="ARBA00030096"/>
    </source>
</evidence>
<accession>A0A3N0YZB4</accession>
<dbReference type="CDD" id="cd11026">
    <property type="entry name" value="CYP2"/>
    <property type="match status" value="1"/>
</dbReference>
<keyword evidence="9" id="KW-0949">S-adenosyl-L-methionine</keyword>
<dbReference type="PRINTS" id="PR00385">
    <property type="entry name" value="P450"/>
</dbReference>
<evidence type="ECO:0000256" key="15">
    <source>
        <dbReference type="ARBA" id="ARBA00023242"/>
    </source>
</evidence>
<dbReference type="InterPro" id="IPR036464">
    <property type="entry name" value="Rubisco_LSMT_subst-bd_sf"/>
</dbReference>
<gene>
    <name evidence="21" type="ORF">DPX16_19156</name>
</gene>
<comment type="caution">
    <text evidence="21">The sequence shown here is derived from an EMBL/GenBank/DDBJ whole genome shotgun (WGS) entry which is preliminary data.</text>
</comment>
<keyword evidence="15" id="KW-0539">Nucleus</keyword>
<dbReference type="GO" id="GO:0032259">
    <property type="term" value="P:methylation"/>
    <property type="evidence" value="ECO:0007669"/>
    <property type="project" value="UniProtKB-KW"/>
</dbReference>
<comment type="similarity">
    <text evidence="4">Belongs to the cytochrome P450 family.</text>
</comment>
<dbReference type="GO" id="GO:0005737">
    <property type="term" value="C:cytoplasm"/>
    <property type="evidence" value="ECO:0007669"/>
    <property type="project" value="TreeGrafter"/>
</dbReference>
<keyword evidence="6 21" id="KW-0489">Methyltransferase</keyword>
<dbReference type="GO" id="GO:0005506">
    <property type="term" value="F:iron ion binding"/>
    <property type="evidence" value="ECO:0007669"/>
    <property type="project" value="InterPro"/>
</dbReference>
<evidence type="ECO:0000256" key="1">
    <source>
        <dbReference type="ARBA" id="ARBA00001971"/>
    </source>
</evidence>
<keyword evidence="11" id="KW-0560">Oxidoreductase</keyword>
<dbReference type="InterPro" id="IPR001214">
    <property type="entry name" value="SET_dom"/>
</dbReference>
<dbReference type="InterPro" id="IPR046341">
    <property type="entry name" value="SET_dom_sf"/>
</dbReference>
<dbReference type="PRINTS" id="PR00463">
    <property type="entry name" value="EP450I"/>
</dbReference>
<evidence type="ECO:0000256" key="14">
    <source>
        <dbReference type="ARBA" id="ARBA00023136"/>
    </source>
</evidence>
<feature type="binding site" description="axial binding residue" evidence="19">
    <location>
        <position position="432"/>
    </location>
    <ligand>
        <name>heme</name>
        <dbReference type="ChEBI" id="CHEBI:30413"/>
    </ligand>
    <ligandPart>
        <name>Fe</name>
        <dbReference type="ChEBI" id="CHEBI:18248"/>
    </ligandPart>
</feature>
<dbReference type="SUPFAM" id="SSF82199">
    <property type="entry name" value="SET domain"/>
    <property type="match status" value="1"/>
</dbReference>
<dbReference type="InterPro" id="IPR002401">
    <property type="entry name" value="Cyt_P450_E_grp-I"/>
</dbReference>
<keyword evidence="7 19" id="KW-0349">Heme</keyword>
<comment type="function">
    <text evidence="17">Protein-lysine N-methyltransferase.</text>
</comment>
<feature type="domain" description="SET" evidence="20">
    <location>
        <begin position="517"/>
        <end position="743"/>
    </location>
</feature>
<dbReference type="GO" id="GO:0005634">
    <property type="term" value="C:nucleus"/>
    <property type="evidence" value="ECO:0007669"/>
    <property type="project" value="UniProtKB-SubCell"/>
</dbReference>
<dbReference type="EMBL" id="RJVU01018281">
    <property type="protein sequence ID" value="ROL51637.1"/>
    <property type="molecule type" value="Genomic_DNA"/>
</dbReference>
<evidence type="ECO:0000256" key="13">
    <source>
        <dbReference type="ARBA" id="ARBA00023033"/>
    </source>
</evidence>
<evidence type="ECO:0000256" key="7">
    <source>
        <dbReference type="ARBA" id="ARBA00022617"/>
    </source>
</evidence>
<dbReference type="Pfam" id="PF00856">
    <property type="entry name" value="SET"/>
    <property type="match status" value="1"/>
</dbReference>
<evidence type="ECO:0000256" key="4">
    <source>
        <dbReference type="ARBA" id="ARBA00010617"/>
    </source>
</evidence>
<evidence type="ECO:0000259" key="20">
    <source>
        <dbReference type="PROSITE" id="PS50280"/>
    </source>
</evidence>
<evidence type="ECO:0000313" key="21">
    <source>
        <dbReference type="EMBL" id="ROL51637.1"/>
    </source>
</evidence>
<dbReference type="InterPro" id="IPR036396">
    <property type="entry name" value="Cyt_P450_sf"/>
</dbReference>
<dbReference type="InterPro" id="IPR001128">
    <property type="entry name" value="Cyt_P450"/>
</dbReference>
<dbReference type="FunFam" id="3.90.1420.10:FF:000002">
    <property type="entry name" value="N-lysine methyltransferase SETD6"/>
    <property type="match status" value="1"/>
</dbReference>
<evidence type="ECO:0000256" key="2">
    <source>
        <dbReference type="ARBA" id="ARBA00004123"/>
    </source>
</evidence>
<evidence type="ECO:0000256" key="11">
    <source>
        <dbReference type="ARBA" id="ARBA00023002"/>
    </source>
</evidence>
<dbReference type="InterPro" id="IPR050182">
    <property type="entry name" value="Cytochrome_P450_fam2"/>
</dbReference>
<proteinExistence type="inferred from homology"/>
<evidence type="ECO:0000256" key="10">
    <source>
        <dbReference type="ARBA" id="ARBA00022723"/>
    </source>
</evidence>
<dbReference type="FunFam" id="3.90.1410.10:FF:000013">
    <property type="entry name" value="N-lysine methyltransferase SETD6"/>
    <property type="match status" value="1"/>
</dbReference>
<dbReference type="SUPFAM" id="SSF48264">
    <property type="entry name" value="Cytochrome P450"/>
    <property type="match status" value="1"/>
</dbReference>
<dbReference type="InterPro" id="IPR017972">
    <property type="entry name" value="Cyt_P450_CS"/>
</dbReference>
<dbReference type="GO" id="GO:0006082">
    <property type="term" value="P:organic acid metabolic process"/>
    <property type="evidence" value="ECO:0007669"/>
    <property type="project" value="TreeGrafter"/>
</dbReference>
<evidence type="ECO:0000256" key="19">
    <source>
        <dbReference type="PIRSR" id="PIRSR602401-1"/>
    </source>
</evidence>
<evidence type="ECO:0000256" key="3">
    <source>
        <dbReference type="ARBA" id="ARBA00004370"/>
    </source>
</evidence>
<evidence type="ECO:0000256" key="12">
    <source>
        <dbReference type="ARBA" id="ARBA00023004"/>
    </source>
</evidence>
<dbReference type="GO" id="GO:0016279">
    <property type="term" value="F:protein-lysine N-methyltransferase activity"/>
    <property type="evidence" value="ECO:0007669"/>
    <property type="project" value="InterPro"/>
</dbReference>
<organism evidence="21 22">
    <name type="scientific">Anabarilius grahami</name>
    <name type="common">Kanglang fish</name>
    <name type="synonym">Barilius grahami</name>
    <dbReference type="NCBI Taxonomy" id="495550"/>
    <lineage>
        <taxon>Eukaryota</taxon>
        <taxon>Metazoa</taxon>
        <taxon>Chordata</taxon>
        <taxon>Craniata</taxon>
        <taxon>Vertebrata</taxon>
        <taxon>Euteleostomi</taxon>
        <taxon>Actinopterygii</taxon>
        <taxon>Neopterygii</taxon>
        <taxon>Teleostei</taxon>
        <taxon>Ostariophysi</taxon>
        <taxon>Cypriniformes</taxon>
        <taxon>Xenocyprididae</taxon>
        <taxon>Xenocypridinae</taxon>
        <taxon>Xenocypridinae incertae sedis</taxon>
        <taxon>Anabarilius</taxon>
    </lineage>
</organism>
<evidence type="ECO:0000256" key="8">
    <source>
        <dbReference type="ARBA" id="ARBA00022679"/>
    </source>
</evidence>
<name>A0A3N0YZB4_ANAGA</name>
<keyword evidence="13" id="KW-0503">Monooxygenase</keyword>
<dbReference type="InterPro" id="IPR044430">
    <property type="entry name" value="SETD6_SET"/>
</dbReference>
<protein>
    <recommendedName>
        <fullName evidence="5">N-lysine methyltransferase SETD6</fullName>
    </recommendedName>
    <alternativeName>
        <fullName evidence="18">N-lysine methyltransferase setd6</fullName>
    </alternativeName>
    <alternativeName>
        <fullName evidence="16">SET domain-containing protein 6</fullName>
    </alternativeName>
</protein>
<reference evidence="21 22" key="1">
    <citation type="submission" date="2018-10" db="EMBL/GenBank/DDBJ databases">
        <title>Genome assembly for a Yunnan-Guizhou Plateau 3E fish, Anabarilius grahami (Regan), and its evolutionary and genetic applications.</title>
        <authorList>
            <person name="Jiang W."/>
        </authorList>
    </citation>
    <scope>NUCLEOTIDE SEQUENCE [LARGE SCALE GENOMIC DNA]</scope>
    <source>
        <strain evidence="21">AG-KIZ</strain>
        <tissue evidence="21">Muscle</tissue>
    </source>
</reference>
<keyword evidence="10 19" id="KW-0479">Metal-binding</keyword>
<dbReference type="OrthoDB" id="341421at2759"/>
<dbReference type="SUPFAM" id="SSF81822">
    <property type="entry name" value="RuBisCo LSMT C-terminal, substrate-binding domain"/>
    <property type="match status" value="1"/>
</dbReference>
<keyword evidence="14" id="KW-0472">Membrane</keyword>
<dbReference type="Pfam" id="PF09273">
    <property type="entry name" value="Rubis-subs-bind"/>
    <property type="match status" value="1"/>
</dbReference>
<keyword evidence="12 19" id="KW-0408">Iron</keyword>
<evidence type="ECO:0000313" key="22">
    <source>
        <dbReference type="Proteomes" id="UP000281406"/>
    </source>
</evidence>
<dbReference type="Gene3D" id="3.90.1410.10">
    <property type="entry name" value="set domain protein methyltransferase, domain 1"/>
    <property type="match status" value="1"/>
</dbReference>
<keyword evidence="22" id="KW-1185">Reference proteome</keyword>
<dbReference type="Gene3D" id="1.10.630.10">
    <property type="entry name" value="Cytochrome P450"/>
    <property type="match status" value="1"/>
</dbReference>
<keyword evidence="8 21" id="KW-0808">Transferase</keyword>
<dbReference type="PROSITE" id="PS50280">
    <property type="entry name" value="SET"/>
    <property type="match status" value="1"/>
</dbReference>
<comment type="cofactor">
    <cofactor evidence="1 19">
        <name>heme</name>
        <dbReference type="ChEBI" id="CHEBI:30413"/>
    </cofactor>
</comment>
<dbReference type="Proteomes" id="UP000281406">
    <property type="component" value="Unassembled WGS sequence"/>
</dbReference>
<dbReference type="Pfam" id="PF00067">
    <property type="entry name" value="p450"/>
    <property type="match status" value="1"/>
</dbReference>
<dbReference type="InterPro" id="IPR015353">
    <property type="entry name" value="Rubisco_LSMT_subst-bd"/>
</dbReference>
<evidence type="ECO:0000256" key="6">
    <source>
        <dbReference type="ARBA" id="ARBA00022603"/>
    </source>
</evidence>
<dbReference type="GO" id="GO:0020037">
    <property type="term" value="F:heme binding"/>
    <property type="evidence" value="ECO:0007669"/>
    <property type="project" value="InterPro"/>
</dbReference>
<evidence type="ECO:0000256" key="17">
    <source>
        <dbReference type="ARBA" id="ARBA00057503"/>
    </source>
</evidence>
<dbReference type="Gene3D" id="3.90.1420.10">
    <property type="entry name" value="Rubisco LSMT, substrate-binding domain"/>
    <property type="match status" value="1"/>
</dbReference>
<evidence type="ECO:0000256" key="18">
    <source>
        <dbReference type="ARBA" id="ARBA00073248"/>
    </source>
</evidence>
<comment type="subcellular location">
    <subcellularLocation>
        <location evidence="3">Membrane</location>
    </subcellularLocation>
    <subcellularLocation>
        <location evidence="2">Nucleus</location>
    </subcellularLocation>
</comment>
<dbReference type="PANTHER" id="PTHR24300:SF327">
    <property type="entry name" value="CYTOCHROME P450 2F2-RELATED"/>
    <property type="match status" value="1"/>
</dbReference>
<dbReference type="GO" id="GO:0016712">
    <property type="term" value="F:oxidoreductase activity, acting on paired donors, with incorporation or reduction of molecular oxygen, reduced flavin or flavoprotein as one donor, and incorporation of one atom of oxygen"/>
    <property type="evidence" value="ECO:0007669"/>
    <property type="project" value="TreeGrafter"/>
</dbReference>
<evidence type="ECO:0000256" key="9">
    <source>
        <dbReference type="ARBA" id="ARBA00022691"/>
    </source>
</evidence>
<evidence type="ECO:0000256" key="5">
    <source>
        <dbReference type="ARBA" id="ARBA00016973"/>
    </source>
</evidence>
<dbReference type="AlphaFoldDB" id="A0A3N0YZB4"/>
<dbReference type="PANTHER" id="PTHR24300">
    <property type="entry name" value="CYTOCHROME P450 508A4-RELATED"/>
    <property type="match status" value="1"/>
</dbReference>
<dbReference type="GO" id="GO:0016020">
    <property type="term" value="C:membrane"/>
    <property type="evidence" value="ECO:0007669"/>
    <property type="project" value="UniProtKB-SubCell"/>
</dbReference>